<evidence type="ECO:0000256" key="6">
    <source>
        <dbReference type="ARBA" id="ARBA00023136"/>
    </source>
</evidence>
<dbReference type="Gene3D" id="3.30.240.20">
    <property type="entry name" value="bsu07140 like domains"/>
    <property type="match status" value="1"/>
</dbReference>
<organism evidence="9 10">
    <name type="scientific">Granulicella sibirica</name>
    <dbReference type="NCBI Taxonomy" id="2479048"/>
    <lineage>
        <taxon>Bacteria</taxon>
        <taxon>Pseudomonadati</taxon>
        <taxon>Acidobacteriota</taxon>
        <taxon>Terriglobia</taxon>
        <taxon>Terriglobales</taxon>
        <taxon>Acidobacteriaceae</taxon>
        <taxon>Granulicella</taxon>
    </lineage>
</organism>
<reference evidence="10" key="2">
    <citation type="submission" date="2019-02" db="EMBL/GenBank/DDBJ databases">
        <title>Granulicella sibirica sp. nov., a psychrotolerant acidobacterium isolated from an organic soil layer in forested tundra, West Siberia.</title>
        <authorList>
            <person name="Oshkin I.Y."/>
            <person name="Kulichevskaya I.S."/>
            <person name="Rijpstra W.I.C."/>
            <person name="Sinninghe Damste J.S."/>
            <person name="Rakitin A.L."/>
            <person name="Ravin N.V."/>
            <person name="Dedysh S.N."/>
        </authorList>
    </citation>
    <scope>NUCLEOTIDE SEQUENCE [LARGE SCALE GENOMIC DNA]</scope>
    <source>
        <strain evidence="10">AF10</strain>
    </source>
</reference>
<evidence type="ECO:0000256" key="7">
    <source>
        <dbReference type="SAM" id="Phobius"/>
    </source>
</evidence>
<comment type="caution">
    <text evidence="9">The sequence shown here is derived from an EMBL/GenBank/DDBJ whole genome shotgun (WGS) entry which is preliminary data.</text>
</comment>
<evidence type="ECO:0000313" key="9">
    <source>
        <dbReference type="EMBL" id="RXH55056.1"/>
    </source>
</evidence>
<keyword evidence="6 7" id="KW-0472">Membrane</keyword>
<keyword evidence="10" id="KW-1185">Reference proteome</keyword>
<dbReference type="RefSeq" id="WP_128914735.1">
    <property type="nucleotide sequence ID" value="NZ_RDSM01000003.1"/>
</dbReference>
<evidence type="ECO:0000259" key="8">
    <source>
        <dbReference type="Pfam" id="PF04239"/>
    </source>
</evidence>
<protein>
    <recommendedName>
        <fullName evidence="8">YetF C-terminal domain-containing protein</fullName>
    </recommendedName>
</protein>
<evidence type="ECO:0000256" key="3">
    <source>
        <dbReference type="ARBA" id="ARBA00022475"/>
    </source>
</evidence>
<dbReference type="PANTHER" id="PTHR34582">
    <property type="entry name" value="UPF0702 TRANSMEMBRANE PROTEIN YCAP"/>
    <property type="match status" value="1"/>
</dbReference>
<dbReference type="Proteomes" id="UP000289437">
    <property type="component" value="Unassembled WGS sequence"/>
</dbReference>
<keyword evidence="4 7" id="KW-0812">Transmembrane</keyword>
<sequence>MIESMFHLHMPILEKILRPMIVYVCLILFLRLFGKRELAQLNPFDLVVLLSLSNTVQNAIIGDDNSVTGGIIGAFSLLTVNWFLSWFLYRMPKLNQALEGSETVLIRHGVIDTVALDKEKMTELELREVLHKQGLSDPSEVEKCVLEPSGNFYVEHMTPSRDDAERSELMRAVESLTREVKEMRAELASRGAVA</sequence>
<name>A0A4Q0T0Y1_9BACT</name>
<gene>
    <name evidence="9" type="ORF">GRAN_4160</name>
</gene>
<proteinExistence type="inferred from homology"/>
<keyword evidence="3" id="KW-1003">Cell membrane</keyword>
<comment type="similarity">
    <text evidence="2">Belongs to the UPF0702 family.</text>
</comment>
<evidence type="ECO:0000313" key="10">
    <source>
        <dbReference type="Proteomes" id="UP000289437"/>
    </source>
</evidence>
<dbReference type="PANTHER" id="PTHR34582:SF6">
    <property type="entry name" value="UPF0702 TRANSMEMBRANE PROTEIN YCAP"/>
    <property type="match status" value="1"/>
</dbReference>
<dbReference type="OrthoDB" id="9778331at2"/>
<comment type="subcellular location">
    <subcellularLocation>
        <location evidence="1">Cell membrane</location>
        <topology evidence="1">Multi-pass membrane protein</topology>
    </subcellularLocation>
</comment>
<keyword evidence="5 7" id="KW-1133">Transmembrane helix</keyword>
<evidence type="ECO:0000256" key="5">
    <source>
        <dbReference type="ARBA" id="ARBA00022989"/>
    </source>
</evidence>
<dbReference type="InterPro" id="IPR023090">
    <property type="entry name" value="UPF0702_alpha/beta_dom_sf"/>
</dbReference>
<feature type="transmembrane region" description="Helical" evidence="7">
    <location>
        <begin position="67"/>
        <end position="89"/>
    </location>
</feature>
<dbReference type="InterPro" id="IPR007353">
    <property type="entry name" value="DUF421"/>
</dbReference>
<evidence type="ECO:0000256" key="4">
    <source>
        <dbReference type="ARBA" id="ARBA00022692"/>
    </source>
</evidence>
<feature type="domain" description="YetF C-terminal" evidence="8">
    <location>
        <begin position="92"/>
        <end position="157"/>
    </location>
</feature>
<feature type="transmembrane region" description="Helical" evidence="7">
    <location>
        <begin position="16"/>
        <end position="34"/>
    </location>
</feature>
<accession>A0A4Q0T0Y1</accession>
<evidence type="ECO:0000256" key="1">
    <source>
        <dbReference type="ARBA" id="ARBA00004651"/>
    </source>
</evidence>
<dbReference type="AlphaFoldDB" id="A0A4Q0T0Y1"/>
<dbReference type="EMBL" id="RDSM01000003">
    <property type="protein sequence ID" value="RXH55056.1"/>
    <property type="molecule type" value="Genomic_DNA"/>
</dbReference>
<dbReference type="GO" id="GO:0005886">
    <property type="term" value="C:plasma membrane"/>
    <property type="evidence" value="ECO:0007669"/>
    <property type="project" value="UniProtKB-SubCell"/>
</dbReference>
<reference evidence="9 10" key="1">
    <citation type="submission" date="2018-11" db="EMBL/GenBank/DDBJ databases">
        <authorList>
            <person name="Mardanov A.V."/>
            <person name="Ravin N.V."/>
            <person name="Dedysh S.N."/>
        </authorList>
    </citation>
    <scope>NUCLEOTIDE SEQUENCE [LARGE SCALE GENOMIC DNA]</scope>
    <source>
        <strain evidence="9 10">AF10</strain>
    </source>
</reference>
<evidence type="ECO:0000256" key="2">
    <source>
        <dbReference type="ARBA" id="ARBA00006448"/>
    </source>
</evidence>
<dbReference type="Pfam" id="PF04239">
    <property type="entry name" value="DUF421"/>
    <property type="match status" value="1"/>
</dbReference>